<dbReference type="PIRSF" id="PIRSF004846">
    <property type="entry name" value="ModA"/>
    <property type="match status" value="1"/>
</dbReference>
<dbReference type="Gene3D" id="3.40.190.10">
    <property type="entry name" value="Periplasmic binding protein-like II"/>
    <property type="match status" value="2"/>
</dbReference>
<keyword evidence="2 5" id="KW-0500">Molybdenum</keyword>
<feature type="compositionally biased region" description="Basic and acidic residues" evidence="6">
    <location>
        <begin position="10"/>
        <end position="24"/>
    </location>
</feature>
<feature type="binding site" evidence="5">
    <location>
        <position position="120"/>
    </location>
    <ligand>
        <name>molybdate</name>
        <dbReference type="ChEBI" id="CHEBI:36264"/>
    </ligand>
</feature>
<evidence type="ECO:0000313" key="7">
    <source>
        <dbReference type="EMBL" id="QDH23301.1"/>
    </source>
</evidence>
<name>A0A4Y6V3V4_SACBS</name>
<dbReference type="PANTHER" id="PTHR30632">
    <property type="entry name" value="MOLYBDATE-BINDING PERIPLASMIC PROTEIN"/>
    <property type="match status" value="1"/>
</dbReference>
<evidence type="ECO:0000256" key="2">
    <source>
        <dbReference type="ARBA" id="ARBA00022505"/>
    </source>
</evidence>
<dbReference type="NCBIfam" id="TIGR01256">
    <property type="entry name" value="modA"/>
    <property type="match status" value="1"/>
</dbReference>
<feature type="binding site" evidence="5">
    <location>
        <position position="200"/>
    </location>
    <ligand>
        <name>molybdate</name>
        <dbReference type="ChEBI" id="CHEBI:36264"/>
    </ligand>
</feature>
<evidence type="ECO:0000256" key="4">
    <source>
        <dbReference type="ARBA" id="ARBA00022729"/>
    </source>
</evidence>
<dbReference type="CDD" id="cd13537">
    <property type="entry name" value="PBP2_YvgL_like"/>
    <property type="match status" value="1"/>
</dbReference>
<feature type="binding site" evidence="5">
    <location>
        <position position="227"/>
    </location>
    <ligand>
        <name>molybdate</name>
        <dbReference type="ChEBI" id="CHEBI:36264"/>
    </ligand>
</feature>
<gene>
    <name evidence="7" type="primary">modA</name>
    <name evidence="7" type="ORF">FFV09_21995</name>
</gene>
<proteinExistence type="inferred from homology"/>
<dbReference type="PANTHER" id="PTHR30632:SF0">
    <property type="entry name" value="SULFATE-BINDING PROTEIN"/>
    <property type="match status" value="1"/>
</dbReference>
<organism evidence="7 8">
    <name type="scientific">Saccharibacillus brassicae</name>
    <dbReference type="NCBI Taxonomy" id="2583377"/>
    <lineage>
        <taxon>Bacteria</taxon>
        <taxon>Bacillati</taxon>
        <taxon>Bacillota</taxon>
        <taxon>Bacilli</taxon>
        <taxon>Bacillales</taxon>
        <taxon>Paenibacillaceae</taxon>
        <taxon>Saccharibacillus</taxon>
    </lineage>
</organism>
<dbReference type="GO" id="GO:0015689">
    <property type="term" value="P:molybdate ion transport"/>
    <property type="evidence" value="ECO:0007669"/>
    <property type="project" value="InterPro"/>
</dbReference>
<keyword evidence="8" id="KW-1185">Reference proteome</keyword>
<feature type="region of interest" description="Disordered" evidence="6">
    <location>
        <begin position="1"/>
        <end position="26"/>
    </location>
</feature>
<comment type="similarity">
    <text evidence="1">Belongs to the bacterial solute-binding protein ModA family.</text>
</comment>
<dbReference type="InterPro" id="IPR050682">
    <property type="entry name" value="ModA/WtpA"/>
</dbReference>
<keyword evidence="4" id="KW-0732">Signal</keyword>
<dbReference type="OrthoDB" id="9785015at2"/>
<dbReference type="RefSeq" id="WP_141449838.1">
    <property type="nucleotide sequence ID" value="NZ_CP041217.1"/>
</dbReference>
<evidence type="ECO:0000256" key="1">
    <source>
        <dbReference type="ARBA" id="ARBA00009175"/>
    </source>
</evidence>
<dbReference type="GO" id="GO:0046872">
    <property type="term" value="F:metal ion binding"/>
    <property type="evidence" value="ECO:0007669"/>
    <property type="project" value="UniProtKB-KW"/>
</dbReference>
<accession>A0A4Y6V3V4</accession>
<protein>
    <submittedName>
        <fullName evidence="7">Molybdate ABC transporter substrate-binding protein</fullName>
    </submittedName>
</protein>
<dbReference type="GO" id="GO:1901359">
    <property type="term" value="F:tungstate binding"/>
    <property type="evidence" value="ECO:0007669"/>
    <property type="project" value="UniProtKB-ARBA"/>
</dbReference>
<dbReference type="FunFam" id="3.40.190.10:FF:000035">
    <property type="entry name" value="Molybdate ABC transporter substrate-binding protein"/>
    <property type="match status" value="1"/>
</dbReference>
<dbReference type="Pfam" id="PF13531">
    <property type="entry name" value="SBP_bac_11"/>
    <property type="match status" value="1"/>
</dbReference>
<evidence type="ECO:0000256" key="5">
    <source>
        <dbReference type="PIRSR" id="PIRSR004846-1"/>
    </source>
</evidence>
<dbReference type="InterPro" id="IPR005950">
    <property type="entry name" value="ModA"/>
</dbReference>
<keyword evidence="3 5" id="KW-0479">Metal-binding</keyword>
<evidence type="ECO:0000256" key="3">
    <source>
        <dbReference type="ARBA" id="ARBA00022723"/>
    </source>
</evidence>
<dbReference type="InterPro" id="IPR041879">
    <property type="entry name" value="YvgL-like_PBP2"/>
</dbReference>
<evidence type="ECO:0000313" key="8">
    <source>
        <dbReference type="Proteomes" id="UP000316968"/>
    </source>
</evidence>
<feature type="binding site" evidence="5">
    <location>
        <position position="92"/>
    </location>
    <ligand>
        <name>molybdate</name>
        <dbReference type="ChEBI" id="CHEBI:36264"/>
    </ligand>
</feature>
<dbReference type="Proteomes" id="UP000316968">
    <property type="component" value="Chromosome"/>
</dbReference>
<dbReference type="KEGG" id="saca:FFV09_21995"/>
<dbReference type="EMBL" id="CP041217">
    <property type="protein sequence ID" value="QDH23301.1"/>
    <property type="molecule type" value="Genomic_DNA"/>
</dbReference>
<dbReference type="AlphaFoldDB" id="A0A4Y6V3V4"/>
<reference evidence="7 8" key="1">
    <citation type="submission" date="2019-06" db="EMBL/GenBank/DDBJ databases">
        <title>Saccharibacillus brassicae sp. nov., an endophytic bacterium isolated from Chinese cabbage seeds (Brassica pekinensis).</title>
        <authorList>
            <person name="Jiang L."/>
            <person name="Lee J."/>
            <person name="Kim S.W."/>
        </authorList>
    </citation>
    <scope>NUCLEOTIDE SEQUENCE [LARGE SCALE GENOMIC DNA]</scope>
    <source>
        <strain evidence="8">KCTC 43072 / ATSA2</strain>
    </source>
</reference>
<dbReference type="GO" id="GO:0030973">
    <property type="term" value="F:molybdate ion binding"/>
    <property type="evidence" value="ECO:0007669"/>
    <property type="project" value="TreeGrafter"/>
</dbReference>
<evidence type="ECO:0000256" key="6">
    <source>
        <dbReference type="SAM" id="MobiDB-lite"/>
    </source>
</evidence>
<sequence>MNNRTLFGGRDTRLAGHRRADARPTSRGQIAPRIWLPLLALLLILSGCGAKPAERAASAPADTGQAAGVDGAAAAEPAASEPVTLTVSAAASLTDALGELERAYEAEHPYVKLDFNFGASGALQRQIEQGAPADLFLSASSPNMQALLDGGLIDAVYETDWLTNTLVAVVPTDSTVAKIEDLRRADVKTIAIGMPDSVPAGKYAQEALAHAGLWEPLQGKLVQGKDVRQVLQYAETGNADAGFVYKTDALTSNRVKIAFDVDPAGYSPIRYPIGVVKATGHAGAARDFYAYLQTPEALKLLSRYGFSAAQ</sequence>
<dbReference type="SUPFAM" id="SSF53850">
    <property type="entry name" value="Periplasmic binding protein-like II"/>
    <property type="match status" value="1"/>
</dbReference>
<feature type="binding site" evidence="5">
    <location>
        <position position="245"/>
    </location>
    <ligand>
        <name>molybdate</name>
        <dbReference type="ChEBI" id="CHEBI:36264"/>
    </ligand>
</feature>